<gene>
    <name evidence="1" type="ORF">FXB38_04480</name>
</gene>
<dbReference type="AlphaFoldDB" id="A0A5S4X2S5"/>
<keyword evidence="2" id="KW-1185">Reference proteome</keyword>
<comment type="caution">
    <text evidence="1">The sequence shown here is derived from an EMBL/GenBank/DDBJ whole genome shotgun (WGS) entry which is preliminary data.</text>
</comment>
<dbReference type="EMBL" id="VSSR01000008">
    <property type="protein sequence ID" value="TYL87386.1"/>
    <property type="molecule type" value="Genomic_DNA"/>
</dbReference>
<accession>A0A5S4X2S5</accession>
<dbReference type="OrthoDB" id="9907724at2"/>
<sequence length="68" mass="7771">MTDGIKHKLGLWYCIEQLAREDNPRLVGLIQRKEAERLLQMRNTLKLLVTAGATKKLIASAKRQLAQK</sequence>
<evidence type="ECO:0000313" key="1">
    <source>
        <dbReference type="EMBL" id="TYL87386.1"/>
    </source>
</evidence>
<dbReference type="Proteomes" id="UP000324853">
    <property type="component" value="Unassembled WGS sequence"/>
</dbReference>
<evidence type="ECO:0000313" key="2">
    <source>
        <dbReference type="Proteomes" id="UP000324853"/>
    </source>
</evidence>
<proteinExistence type="predicted"/>
<organism evidence="1 2">
    <name type="scientific">Bradyrhizobium cytisi</name>
    <dbReference type="NCBI Taxonomy" id="515489"/>
    <lineage>
        <taxon>Bacteria</taxon>
        <taxon>Pseudomonadati</taxon>
        <taxon>Pseudomonadota</taxon>
        <taxon>Alphaproteobacteria</taxon>
        <taxon>Hyphomicrobiales</taxon>
        <taxon>Nitrobacteraceae</taxon>
        <taxon>Bradyrhizobium</taxon>
    </lineage>
</organism>
<protein>
    <submittedName>
        <fullName evidence="1">Uncharacterized protein</fullName>
    </submittedName>
</protein>
<reference evidence="1 2" key="1">
    <citation type="submission" date="2019-08" db="EMBL/GenBank/DDBJ databases">
        <title>Bradyrhizobium hipponensis sp. nov., a rhizobium isolated from a Lupinus angustifolius root nodule in Tunisia.</title>
        <authorList>
            <person name="Off K."/>
            <person name="Rejili M."/>
            <person name="Mars M."/>
            <person name="Brachmann A."/>
            <person name="Marin M."/>
        </authorList>
    </citation>
    <scope>NUCLEOTIDE SEQUENCE [LARGE SCALE GENOMIC DNA]</scope>
    <source>
        <strain evidence="1 2">CTAW11</strain>
    </source>
</reference>
<name>A0A5S4X2S5_9BRAD</name>
<dbReference type="RefSeq" id="WP_148749564.1">
    <property type="nucleotide sequence ID" value="NZ_VSSR01000008.1"/>
</dbReference>